<reference evidence="1" key="1">
    <citation type="submission" date="2022-06" db="EMBL/GenBank/DDBJ databases">
        <title>Akkermansia biwalacus sp. nov., an anaerobic mucin-degrading bacterium isolated from human intestine.</title>
        <authorList>
            <person name="Kobayashi Y."/>
            <person name="Inoue S."/>
            <person name="Kawahara T."/>
            <person name="Kohda N."/>
        </authorList>
    </citation>
    <scope>NUCLEOTIDE SEQUENCE</scope>
    <source>
        <strain evidence="1">WON2089</strain>
    </source>
</reference>
<dbReference type="EMBL" id="AP025943">
    <property type="protein sequence ID" value="BDL43584.1"/>
    <property type="molecule type" value="Genomic_DNA"/>
</dbReference>
<gene>
    <name evidence="1" type="ORF">Abiwalacus_11580</name>
</gene>
<proteinExistence type="predicted"/>
<organism evidence="1 2">
    <name type="scientific">Akkermansia biwaensis</name>
    <dbReference type="NCBI Taxonomy" id="2946555"/>
    <lineage>
        <taxon>Bacteria</taxon>
        <taxon>Pseudomonadati</taxon>
        <taxon>Verrucomicrobiota</taxon>
        <taxon>Verrucomicrobiia</taxon>
        <taxon>Verrucomicrobiales</taxon>
        <taxon>Akkermansiaceae</taxon>
        <taxon>Akkermansia</taxon>
    </lineage>
</organism>
<sequence length="199" mass="22804">MSRLKESFLALLPENQASRPAAQEEAKWLADTAVAQSASIARKNKVVLFGWLNNILVNSNLRDRGLCWEVQQDLYRDLRRRPVKYFRVGLAIRDRGTGREHSCVYINAAGKGLKDSLVLDAWKNCGYLVVLTQEDREGDKWEEDWREPYVSSAYPEGHSYDMQYHLVWPGWTRKRNMFQRMQAQKEAPEPAAAGSASGN</sequence>
<accession>A0ABN6QIT8</accession>
<dbReference type="Proteomes" id="UP001062263">
    <property type="component" value="Chromosome"/>
</dbReference>
<dbReference type="RefSeq" id="WP_215435599.1">
    <property type="nucleotide sequence ID" value="NZ_AP025943.1"/>
</dbReference>
<protein>
    <submittedName>
        <fullName evidence="1">Uncharacterized protein</fullName>
    </submittedName>
</protein>
<name>A0ABN6QIT8_9BACT</name>
<keyword evidence="2" id="KW-1185">Reference proteome</keyword>
<evidence type="ECO:0000313" key="2">
    <source>
        <dbReference type="Proteomes" id="UP001062263"/>
    </source>
</evidence>
<evidence type="ECO:0000313" key="1">
    <source>
        <dbReference type="EMBL" id="BDL43584.1"/>
    </source>
</evidence>